<evidence type="ECO:0000256" key="3">
    <source>
        <dbReference type="ARBA" id="ARBA00023274"/>
    </source>
</evidence>
<evidence type="ECO:0000313" key="6">
    <source>
        <dbReference type="Proteomes" id="UP000178517"/>
    </source>
</evidence>
<dbReference type="GO" id="GO:0003735">
    <property type="term" value="F:structural constituent of ribosome"/>
    <property type="evidence" value="ECO:0007669"/>
    <property type="project" value="InterPro"/>
</dbReference>
<gene>
    <name evidence="5" type="ORF">A3A04_00030</name>
</gene>
<dbReference type="GO" id="GO:0005840">
    <property type="term" value="C:ribosome"/>
    <property type="evidence" value="ECO:0007669"/>
    <property type="project" value="UniProtKB-KW"/>
</dbReference>
<comment type="similarity">
    <text evidence="1">Belongs to the universal ribosomal protein uL23 family.</text>
</comment>
<proteinExistence type="inferred from homology"/>
<evidence type="ECO:0000256" key="4">
    <source>
        <dbReference type="ARBA" id="ARBA00035481"/>
    </source>
</evidence>
<comment type="caution">
    <text evidence="5">The sequence shown here is derived from an EMBL/GenBank/DDBJ whole genome shotgun (WGS) entry which is preliminary data.</text>
</comment>
<evidence type="ECO:0000256" key="2">
    <source>
        <dbReference type="ARBA" id="ARBA00022980"/>
    </source>
</evidence>
<dbReference type="SUPFAM" id="SSF54189">
    <property type="entry name" value="Ribosomal proteins S24e, L23 and L15e"/>
    <property type="match status" value="1"/>
</dbReference>
<dbReference type="STRING" id="1798406.A3A04_00030"/>
<dbReference type="InterPro" id="IPR012678">
    <property type="entry name" value="Ribosomal_uL23/eL15/eS24_sf"/>
</dbReference>
<dbReference type="GO" id="GO:0006412">
    <property type="term" value="P:translation"/>
    <property type="evidence" value="ECO:0007669"/>
    <property type="project" value="InterPro"/>
</dbReference>
<dbReference type="GO" id="GO:1990904">
    <property type="term" value="C:ribonucleoprotein complex"/>
    <property type="evidence" value="ECO:0007669"/>
    <property type="project" value="UniProtKB-KW"/>
</dbReference>
<dbReference type="InterPro" id="IPR013025">
    <property type="entry name" value="Ribosomal_uL23-like"/>
</dbReference>
<sequence>MSREGKYMFLVPLRSSSFEIKKAAEALYNVKVVSVNIVNIKEKKRRLGRTMGTIPGYRKAILKLQKGQSIDILPR</sequence>
<accession>A0A1G1ZPL1</accession>
<dbReference type="AlphaFoldDB" id="A0A1G1ZPL1"/>
<dbReference type="Gene3D" id="3.30.70.330">
    <property type="match status" value="1"/>
</dbReference>
<dbReference type="EMBL" id="MHJI01000003">
    <property type="protein sequence ID" value="OGY66522.1"/>
    <property type="molecule type" value="Genomic_DNA"/>
</dbReference>
<reference evidence="5 6" key="1">
    <citation type="journal article" date="2016" name="Nat. Commun.">
        <title>Thousands of microbial genomes shed light on interconnected biogeochemical processes in an aquifer system.</title>
        <authorList>
            <person name="Anantharaman K."/>
            <person name="Brown C.T."/>
            <person name="Hug L.A."/>
            <person name="Sharon I."/>
            <person name="Castelle C.J."/>
            <person name="Probst A.J."/>
            <person name="Thomas B.C."/>
            <person name="Singh A."/>
            <person name="Wilkins M.J."/>
            <person name="Karaoz U."/>
            <person name="Brodie E.L."/>
            <person name="Williams K.H."/>
            <person name="Hubbard S.S."/>
            <person name="Banfield J.F."/>
        </authorList>
    </citation>
    <scope>NUCLEOTIDE SEQUENCE [LARGE SCALE GENOMIC DNA]</scope>
</reference>
<protein>
    <recommendedName>
        <fullName evidence="4">50S ribosomal protein L23</fullName>
    </recommendedName>
</protein>
<dbReference type="InterPro" id="IPR012677">
    <property type="entry name" value="Nucleotide-bd_a/b_plait_sf"/>
</dbReference>
<evidence type="ECO:0000256" key="1">
    <source>
        <dbReference type="ARBA" id="ARBA00006700"/>
    </source>
</evidence>
<evidence type="ECO:0000313" key="5">
    <source>
        <dbReference type="EMBL" id="OGY66522.1"/>
    </source>
</evidence>
<organism evidence="5 6">
    <name type="scientific">Candidatus Harrisonbacteria bacterium RIFCSPLOWO2_01_FULL_40_28</name>
    <dbReference type="NCBI Taxonomy" id="1798406"/>
    <lineage>
        <taxon>Bacteria</taxon>
        <taxon>Candidatus Harrisoniibacteriota</taxon>
    </lineage>
</organism>
<keyword evidence="3" id="KW-0687">Ribonucleoprotein</keyword>
<dbReference type="Proteomes" id="UP000178517">
    <property type="component" value="Unassembled WGS sequence"/>
</dbReference>
<dbReference type="Pfam" id="PF00276">
    <property type="entry name" value="Ribosomal_L23"/>
    <property type="match status" value="1"/>
</dbReference>
<name>A0A1G1ZPL1_9BACT</name>
<keyword evidence="2 5" id="KW-0689">Ribosomal protein</keyword>